<accession>A0A317EQT7</accession>
<evidence type="ECO:0000313" key="4">
    <source>
        <dbReference type="Proteomes" id="UP000245379"/>
    </source>
</evidence>
<evidence type="ECO:0000259" key="2">
    <source>
        <dbReference type="Pfam" id="PF14028"/>
    </source>
</evidence>
<dbReference type="EMBL" id="QGNZ01000002">
    <property type="protein sequence ID" value="PWS27468.1"/>
    <property type="molecule type" value="Genomic_DNA"/>
</dbReference>
<feature type="domain" description="Lantibiotic dehydratase N-terminal" evidence="1">
    <location>
        <begin position="280"/>
        <end position="640"/>
    </location>
</feature>
<keyword evidence="4" id="KW-1185">Reference proteome</keyword>
<dbReference type="Pfam" id="PF04738">
    <property type="entry name" value="Lant_dehydr_N"/>
    <property type="match status" value="2"/>
</dbReference>
<dbReference type="NCBIfam" id="TIGR03891">
    <property type="entry name" value="thiopep_ocin"/>
    <property type="match status" value="1"/>
</dbReference>
<organism evidence="3 4">
    <name type="scientific">Pedobacter yonginense</name>
    <dbReference type="NCBI Taxonomy" id="651869"/>
    <lineage>
        <taxon>Bacteria</taxon>
        <taxon>Pseudomonadati</taxon>
        <taxon>Bacteroidota</taxon>
        <taxon>Sphingobacteriia</taxon>
        <taxon>Sphingobacteriales</taxon>
        <taxon>Sphingobacteriaceae</taxon>
        <taxon>Pedobacter</taxon>
    </lineage>
</organism>
<dbReference type="AlphaFoldDB" id="A0A317EQT7"/>
<sequence length="968" mass="111459">MFWLAIPLGGWLFLLLANNRIKFNLCNFRLSNKFMNINIHPTAIFRTPKFSYQSDISACWDELKQAISISSEAFYETIKDVKADEIPNLPPKIVFTIWKYFNRAKFRSTPYGTFASFSLLKNAVKFNADKILIEAHQQEHSFIDWPQKNNVSYSVAELLAKNCLLFSNSSYYPTSNSLRYIACTDGLFELAEINQDVFVQKVLEACLKPISVQELEQTMGIQEDEHQSFLNLLADMRDLQLLFTDHDPNILGEDYFKRIGFSDTGLPRYIIAERKAKAGQIEERLLQHVPSLIQLLQQIIPNNEKEALQKFKNRFKKKFEQKEVSLLIALDPEMGVGYDELEQADQSDDFVAQFSNKQAEKTKEGENLKSTLGKTLNQESFEQGKPIYLNKLAFKLSEKPAKLPNTFSMLMSIADDQLCVDQVGGITANGLSGRFTMANAEVEQHSKLIAEIEQKANPDVLFFDVAYMVEATVDNINRRKIIYGQQLSILNYDTSAEPLLLNDIMISVRGSEIILRSKKLNKRMVPKMASAYNYSRSDLSIFRLLCDLQHQEIASNLNIPLDAIFPNLDYYPPLHFHNISLSRAKWRVKKEAIFPAKNEQLTLAQCRTYLTNLGVSNCFKAGASDQTLCFNLANDEDINALIQYMQKQKSVYLEEVILPESSPVVDEDGKPYLAQFILNLYQESQIYAPANLVENSASTHVQQYFPPGSEWLYFEIYCHQQRSDEMLIGVISYFLETHEQDIKSWFFIRYNENGNHLRLRLLLHDVGQGQALTTALSNYLDDDLKVGLVSDFQIRTYKRETQRYGNDLIAQVETHFGADSNYVISLLQAQPDAFTKYKLCSDVADKINQAEIFDTKDFAKMIKLFSDSYNNEHNLDATDFKKLNTQYQLYRKGASMELSPDQASHFELFSQSFVAVLKQAEPNKRMSLFSDLMHMHVNRLFNKDQRTHEMVMYYYLLKDVQRRNAMAN</sequence>
<evidence type="ECO:0000259" key="1">
    <source>
        <dbReference type="Pfam" id="PF04738"/>
    </source>
</evidence>
<dbReference type="Proteomes" id="UP000245379">
    <property type="component" value="Unassembled WGS sequence"/>
</dbReference>
<gene>
    <name evidence="3" type="ORF">DHW03_07650</name>
</gene>
<dbReference type="Pfam" id="PF14028">
    <property type="entry name" value="Lant_dehydr_C"/>
    <property type="match status" value="1"/>
</dbReference>
<feature type="domain" description="Lantibiotic dehydratase N-terminal" evidence="1">
    <location>
        <begin position="62"/>
        <end position="258"/>
    </location>
</feature>
<reference evidence="3 4" key="1">
    <citation type="submission" date="2018-05" db="EMBL/GenBank/DDBJ databases">
        <title>Pedobacter paludis sp. nov., isolated from wetland soil.</title>
        <authorList>
            <person name="Zhang Y."/>
            <person name="Wang G."/>
        </authorList>
    </citation>
    <scope>NUCLEOTIDE SEQUENCE [LARGE SCALE GENOMIC DNA]</scope>
    <source>
        <strain evidence="3 4">KCTC22721</strain>
    </source>
</reference>
<name>A0A317EQT7_9SPHI</name>
<evidence type="ECO:0000313" key="3">
    <source>
        <dbReference type="EMBL" id="PWS27468.1"/>
    </source>
</evidence>
<feature type="domain" description="Thiopeptide-type bacteriocin biosynthesis" evidence="2">
    <location>
        <begin position="711"/>
        <end position="958"/>
    </location>
</feature>
<evidence type="ECO:0008006" key="5">
    <source>
        <dbReference type="Google" id="ProtNLM"/>
    </source>
</evidence>
<comment type="caution">
    <text evidence="3">The sequence shown here is derived from an EMBL/GenBank/DDBJ whole genome shotgun (WGS) entry which is preliminary data.</text>
</comment>
<dbReference type="InterPro" id="IPR023809">
    <property type="entry name" value="Thiopep_bacteriocin_synth_dom"/>
</dbReference>
<protein>
    <recommendedName>
        <fullName evidence="5">Lantibiotic dehydratase</fullName>
    </recommendedName>
</protein>
<proteinExistence type="predicted"/>
<dbReference type="InterPro" id="IPR006827">
    <property type="entry name" value="Lant_deHydtase_N"/>
</dbReference>